<dbReference type="Proteomes" id="UP001046350">
    <property type="component" value="Chromosome"/>
</dbReference>
<gene>
    <name evidence="1" type="ORF">KSS94_20435</name>
</gene>
<dbReference type="InterPro" id="IPR001343">
    <property type="entry name" value="Hemolysn_Ca-bd"/>
</dbReference>
<evidence type="ECO:0000313" key="1">
    <source>
        <dbReference type="EMBL" id="QXH50296.1"/>
    </source>
</evidence>
<keyword evidence="2" id="KW-1185">Reference proteome</keyword>
<dbReference type="PANTHER" id="PTHR38340:SF1">
    <property type="entry name" value="S-LAYER PROTEIN"/>
    <property type="match status" value="1"/>
</dbReference>
<protein>
    <recommendedName>
        <fullName evidence="3">Calcium-binding protein</fullName>
    </recommendedName>
</protein>
<evidence type="ECO:0008006" key="3">
    <source>
        <dbReference type="Google" id="ProtNLM"/>
    </source>
</evidence>
<sequence>MATITFSRGFSFQDEPLWTGVLTLAGSTTFTISDATRSLTFTGLFTYPGGAPAGLLQNITYRDSTGVVYTLTGVGREVATVAQAALSSGLTQATYAFLLDGNDTIRGSAGNDSLLGFAGNDLLDGRAGSDVMAGGTGDDTYVVDSAGDQVIESANEGIDQVNVAITTAGATYALGDNVENARLNSSVAFNLVGNQLDNLLVGNAAANRLDGGLGADNLQGGAGDDTYVVDDAGDVVIDSAGVDTVESSISYILGAALENLVLTGSDATGGNGNTGDNILDGSQNSAANVLTGLGGNDIYIIGEGDSVVEAIGGGTDLVRSTADYRLEDNVENLTLIGTADLEGKGNDLANVITGNVGDNKLDGVGGVDTLIGGQGDDQYVVDLTASNQLEDTIVELADQGNDTLTLASAFDNALVTTLALAVNLENIDARDTGTLTLNLTGNAAGNLIHGNDGNNTLDGLAGADTLIGHDGDDTYVVDNLGDQVIEQADEGDDTVNVGITTVGGLYALGANLENVRLTNTVAFDVTGNALANILVGNAAANRIDGGLGADDMQGGAGNDTYVVDDVGDQVTDSAGSDTVESSITYTLGAGLETLILTGSNAINGTGNDAANILAGSLNSAANVLTGLGGNDTYVVGVNDTVVEAAGGGIDTVRSAFDHALADNVENLTLTGSASVNATGNGLANVILGNSGNNALDGGDGVDTLQGGAGNDDYLVELGQDNAIVDRVVEVANEGIDFVILRGGNGLLTTASTLTLGANFEGLDASETTGVRLNLTGNGADNLLFGNDTDNLIDGGGGADLMFGGTGNDTYVVDNVNDDVLESLDEGDDSVNVAIATAGGLYALGDNIEHARLMNSVAFNLTGNDVDNQLIGNAAANRIDGGLGADDMQGGAGNDTYVVDNVGDQVTDTSGVDTVESSITYTLGAGLETLILTGSDAINGTGNDDANILAGSLNTASNVLTGLGGNDTYVVSDGDTVVEALNGGIDTVRSNVSYTLGDNVENLTLTTTASLNGTGNALANTIIGNSGDNELDGGDGVDTLQGGAGDDTYWLDLNQGNTLIDRVVENANEGNDLLLLRGGNPLLIGAVTLTLQANVENIDAVGAAGVKLNLTGNAAANFLGGNNTDNVLDGGAGADTLVGREGNDTYLVDNEGDEVVEQSGEGVDTVNVNIATAGGLYLLGANLENARLASSVAFDLTGNAQNNQLIGNAAANRLDGGLGADNMQGGAGNDSYVVDDSGDLVTDTAGIDTVEASITYTLAASLENLILTGSDAIDGTGNASANVLDGSRNDGANTLTGMAGNDTYVVGDGDTVVEALNAGIDTVQSAQSYVLGDNVENLTLTGTDNIDGTGNELANIIIGNNGNNVLDGLGGVDVLQGGAGDDTYLLDLDQNSAIIDQVVENANQGFDALMLRGGNASLTSAVTIALAAHFEAIDASGASGVRLNLSGNGVDNVLIGNNTDNLINGGAGADFMAGREGNDTYTVDSVSDAIEEFDGEGVDTINVAIATAGGQYTLGENVENGRLSNTVAFDLSGNAGDNQLVGNAAANRIDGGAGADDMQGGAGNDTYVVDDVSDRVTDTAGADTVESSITYTLGAGLETLILTGSDAINGTGNEAANILAGSLNSAANVLTGLGGNDTYVVGADDVVVEAVGGGIDTVRSAFSYILGDNVENLTLVGVGNIDGKGNNLANVILGNSGNNKLDGVGGVDTLQGGLGNDQYVVDLTVGNQLEDQVIERAGEGIDTLTLASAFDNNIVTTLVLDGNLENVDARDTGTLSLNLTGNAASNLIQGNDGNNTLDGLAGADTLIGHGGNDTYVVDNAGDVVIEQAGEGTDRVNVGIATAGGLYVLGANLEIAQLTSTVAYDLVGNAQANTLVGNAAANRIDGGLGADNMQGGAGNDTYVVDNAGDLVSDTAGVDTVEASITYTLGAGLETLILTGSDAINGTGNDAANILAGSLSSAANVLAGLGGDDTYVIGVNDTVVEAAGGGVDTVRSAFDCILGDNVENLTLTGTANVNATGNGLANIIIGNSGGNVLNGLGGVDTLRGGAGNDTYIVELSNANALVDSVTENANEGTDTLRLVGGNNAATLATLALASNLENLDASLTGSVLLNLTGNAANNVITGNDADNVINGGAGNDTLLGGVGNDTLIGSTGNDQMDGGQGNDTYAVDSLGDSVIEGHDAGIDLVNVAIATAGGTYTLGSNVENAILTSTVAYNLTGNELDNTLTGNAAANVLDGGAGADVMNGGAGNDTYYLDDVGDVIIDSAGIDTVISSITFDLDGTSLENLTLTGTDDIDAFGNQLANHLIGNSGNNVLDGFGGVDILEGGAGDDLYFVDLMAGNALQDTVIEQAGQGNDAIVAFGGTAGLAATTLTLGANIENLDVSQTEEGVKLNLVGNTLDNILVGNSSQNVFTGGLGSDTFAFDALSQLGNTAATRDTISDFVSGVDQIDLTGIGNFTLVANSAAVNGANQVYLDSGVLHGTVDGVNQAFEIVLTGVTTLAQSDFVA</sequence>
<dbReference type="EMBL" id="CP077076">
    <property type="protein sequence ID" value="QXH50296.1"/>
    <property type="molecule type" value="Genomic_DNA"/>
</dbReference>
<reference evidence="1" key="1">
    <citation type="journal article" date="2021" name="Microorganisms">
        <title>The Ever-Expanding Pseudomonas Genus: Description of 43 New Species and Partition of the Pseudomonas putida Group.</title>
        <authorList>
            <person name="Girard L."/>
            <person name="Lood C."/>
            <person name="Hofte M."/>
            <person name="Vandamme P."/>
            <person name="Rokni-Zadeh H."/>
            <person name="van Noort V."/>
            <person name="Lavigne R."/>
            <person name="De Mot R."/>
        </authorList>
    </citation>
    <scope>NUCLEOTIDE SEQUENCE</scope>
    <source>
        <strain evidence="1">COW40</strain>
    </source>
</reference>
<organism evidence="1 2">
    <name type="scientific">Pseudomonas fakonensis</name>
    <dbReference type="NCBI Taxonomy" id="2842355"/>
    <lineage>
        <taxon>Bacteria</taxon>
        <taxon>Pseudomonadati</taxon>
        <taxon>Pseudomonadota</taxon>
        <taxon>Gammaproteobacteria</taxon>
        <taxon>Pseudomonadales</taxon>
        <taxon>Pseudomonadaceae</taxon>
        <taxon>Pseudomonas</taxon>
    </lineage>
</organism>
<proteinExistence type="predicted"/>
<dbReference type="Pfam" id="PF00353">
    <property type="entry name" value="HemolysinCabind"/>
    <property type="match status" value="23"/>
</dbReference>
<accession>A0ABX8N1R7</accession>
<evidence type="ECO:0000313" key="2">
    <source>
        <dbReference type="Proteomes" id="UP001046350"/>
    </source>
</evidence>
<dbReference type="RefSeq" id="WP_217839883.1">
    <property type="nucleotide sequence ID" value="NZ_CP077076.1"/>
</dbReference>
<dbReference type="InterPro" id="IPR050557">
    <property type="entry name" value="RTX_toxin/Mannuronan_C5-epim"/>
</dbReference>
<name>A0ABX8N1R7_9PSED</name>
<dbReference type="PANTHER" id="PTHR38340">
    <property type="entry name" value="S-LAYER PROTEIN"/>
    <property type="match status" value="1"/>
</dbReference>